<dbReference type="Pfam" id="PF03929">
    <property type="entry name" value="PepSY_TM"/>
    <property type="match status" value="1"/>
</dbReference>
<evidence type="ECO:0000256" key="2">
    <source>
        <dbReference type="SAM" id="Phobius"/>
    </source>
</evidence>
<dbReference type="InterPro" id="IPR005625">
    <property type="entry name" value="PepSY-ass_TM"/>
</dbReference>
<keyword evidence="4" id="KW-1185">Reference proteome</keyword>
<keyword evidence="2" id="KW-1133">Transmembrane helix</keyword>
<name>A0A9X1ISD3_9SPHN</name>
<organism evidence="3 4">
    <name type="scientific">Sphingobium nicotianae</name>
    <dbReference type="NCBI Taxonomy" id="2782607"/>
    <lineage>
        <taxon>Bacteria</taxon>
        <taxon>Pseudomonadati</taxon>
        <taxon>Pseudomonadota</taxon>
        <taxon>Alphaproteobacteria</taxon>
        <taxon>Sphingomonadales</taxon>
        <taxon>Sphingomonadaceae</taxon>
        <taxon>Sphingobium</taxon>
    </lineage>
</organism>
<evidence type="ECO:0000313" key="3">
    <source>
        <dbReference type="EMBL" id="MBT2188292.1"/>
    </source>
</evidence>
<keyword evidence="2" id="KW-0472">Membrane</keyword>
<feature type="region of interest" description="Disordered" evidence="1">
    <location>
        <begin position="30"/>
        <end position="52"/>
    </location>
</feature>
<protein>
    <submittedName>
        <fullName evidence="3">PepSY domain-containing protein</fullName>
    </submittedName>
</protein>
<reference evidence="3" key="1">
    <citation type="submission" date="2021-05" db="EMBL/GenBank/DDBJ databases">
        <title>Genome of Sphingobium sp. strain.</title>
        <authorList>
            <person name="Fan R."/>
        </authorList>
    </citation>
    <scope>NUCLEOTIDE SEQUENCE</scope>
    <source>
        <strain evidence="3">H33</strain>
    </source>
</reference>
<keyword evidence="2" id="KW-0812">Transmembrane</keyword>
<sequence>MRRWHKILAPWFALILVIVAFTGVVTQVTSTLDTPPPTQATSPRIGEHTRSKVEREKRSALGEWNHWFKKLHSGEALGPIGIAANAISGLALLFFAGSGFWMYLSMWLKLRRNRRRRVG</sequence>
<accession>A0A9X1ISD3</accession>
<evidence type="ECO:0000313" key="4">
    <source>
        <dbReference type="Proteomes" id="UP001138757"/>
    </source>
</evidence>
<proteinExistence type="predicted"/>
<dbReference type="EMBL" id="JAHGAW010000010">
    <property type="protein sequence ID" value="MBT2188292.1"/>
    <property type="molecule type" value="Genomic_DNA"/>
</dbReference>
<evidence type="ECO:0000256" key="1">
    <source>
        <dbReference type="SAM" id="MobiDB-lite"/>
    </source>
</evidence>
<comment type="caution">
    <text evidence="3">The sequence shown here is derived from an EMBL/GenBank/DDBJ whole genome shotgun (WGS) entry which is preliminary data.</text>
</comment>
<gene>
    <name evidence="3" type="ORF">KK488_15150</name>
</gene>
<feature type="transmembrane region" description="Helical" evidence="2">
    <location>
        <begin position="82"/>
        <end position="108"/>
    </location>
</feature>
<dbReference type="Proteomes" id="UP001138757">
    <property type="component" value="Unassembled WGS sequence"/>
</dbReference>
<dbReference type="RefSeq" id="WP_214624550.1">
    <property type="nucleotide sequence ID" value="NZ_JAHGAW010000010.1"/>
</dbReference>
<dbReference type="AlphaFoldDB" id="A0A9X1ISD3"/>